<sequence length="3480" mass="386464">MLKQKLFWKTVRKRLLAGLLTITLSVPAHSASLFAAGIHVADSKQAHYNPAIVKELQKLCTNGENATDILDELRRQGIVDETGAPIENGTFQVDGRKMTAEELAKEARKQKTGKVCIDGNEVTWEEINRLLTLKESLKQLQDFMGEDVEIDESNRDAYLASAMSLRKQLAEGNVLVYDDPTGSTYGAGISHQARVRIKPDKTTLSETGNAQTIDVTVSLMTKQSVPVSLHYQTVSGSALAEGSGTVTIPAGETAAVFHVTYCGSNAKRKGDRVFYIECNEVTNALIDTGASYGKNITIPVTVQKNDEFVYEHNVAGKVEVSPWRTEKTHTEKKWYDIFSWFEEEITEYTYHKNMICTLTYQDIKHYIDAWPDNYYRFTYQENPSYDAGVSSSGPGSRTDELGRVVLPTDSVWQYKTYAVRKDHDFNYTGGISSNMYIKEIHERINLTKLMIPSGTFYAGQSVPITATFDECMQIDNSIKLKMTDGTVLTPVETGTKGNSCTFLYQVPEIPSGNIPNIVELSFHGTKSFCGDTLVIPGQARSNTAFNLELLSSNAPETIMISNKKCYLRYYKDASFSNFQCSIDDAIPGSQWVTEAVSVNQGGNGTYRKWIQSNCEPIDKLDLSTRKDLKNGRKVQEALKGTPYAVYADETKYSISEYVKSMYLSVDGGITRIPLYVVAQYGSTTETNEIPVALIAHYKPVLNAGTEPRKDAAELFMDSDIGSTYDYIKQEKEAELMFSQTSRGVVVPQFYDVKNAVFAYPGAAAIDYHNENPFFSSWESLVDDPDQLVSYHIDYDGNLEHMETSGRENPAYVNSAEQVSVYDSIDRKDKEGKDSLLTLKKESAENAAITTKQYDMKNSFITKPFRMQTDELGFVARFQSDKDFSFYGTKNLIWVSSDESVANVRYPEQFRGEKAATYGADHTAPVEIIPTGKVGNVYFTLYALNDGFEGYTPVEVCRSVTLFCEPGKEPYLRIPSSNGKTASLSCNQKESLDVCFISNLTAQNAEEAEKLSSLGTYQLTDYPTEFTMEVYETDFAGQPVGEPVYKDTQISTNSRTIGKMTIPEGILTRVSSNTEAVYTVKISAESLRAYGTDNGAVTKKELMTAQANITVYPNPPSLHLGKLDSYSILDNEELPITYQLESNGAALTATSLTITDSDGNTVLSEVLKPGSNTVTWTPGKVEGQLKKTYIVKASIQPRKGDTPTIDSYIVYVYNHEALDILIQAADGKRTAGKTDADQVIFDNHDKVKSLISADGKTIKLNGNKISLKELSKDINLASMISINYGDYVWGQISDQIKWDAVTAAKNTKDKQSTATTLNYEQGGAYSDIHSYNYVSYSPSESFMAVGLQDGKTVITATHARTGMKSSITVTSNTLKNQFYLFKFLPEQKTKLEYINGKGKACVMYSDANGELALYEESGIASDIHLFSENASESYIGTIVRKDILSGEQDFSKLQYYPVNNIMLRSLSNVSIYVTDEKGAPYANKQLWIRGGVYKNEEYCYAANLGRKKDHLGDGKQDQVFTTDETGKITVYFDATQFFTRSEETIAERTLQPDDYILYNLEVKFQPNDQVDKVKNAYEPQMVHVSSELNPYNVLNDCSAYVKARPVRTGVNTPVINRQLLCQCEESGAIADVTDIYGYKGAIGLSKQYPCAIVETESLMWGETVKTEPYIYKDRDGTEISYGDAASEINKNGYKLNYADSYGAEFENQKNKVITYPFADMPVVESTWTMNKESINKVIPQNKVIPLFVEIYRDKNVIKEFRNDFRCTTKTNEDPINEEVKDDLQELLDSVSSKLDWTGPLKDQISKDKLFSYAGDGLGSLLSLTGLPIKAKLSPTKDPRCFHVMITMGGSLASSSDSSETYYDKDGNTSRTTYQVNEKTPFSSSSDTTDISYDKDGNTISETHKGKKTTLFSKDDSGKKVEGGQCEVAHQDNTETKGIFKKLWNKGKDKVAKEVAGYKKKKEVADAQKRYEKKVGSANITYGGSIYYEFRYGDNGQWEAIFYGGGLNAGFGVNFGFTKNFMVGPVPVTCSLNLGISASMGFDCTITGEFEGIENKNNYLTTAQVKMMCEAFAGVGWDCGFVALKLGITGSLTGSYTLKNLDAWNVNYKEKMLNKVDMLGTNATVEGELGLKFSVRVLFFSYDKKLWSASHKFVDVSEGDYDDIGTWWKESIEGVHSESLDVPAQLCSIDGVSQESRAYLAFEDRKWTGGSNEEPAEGENYSLTMLQSNAYTYAEPIYNDDGSMIAYLSDSDSSDVEDTLASYAVKKNGSYVNQHGIDPVTYTTDDLNNETGARGSDGKLDPIYDKDGKVLNPYRTTERTGYGDSTLRIAGTKEFSAAAWVRQKNPLPDADKANPSYEDLAVMLNQSEICASIWNGDKWITCKLTDNSIGDLSPAVAVNGNYAVVAWRTCSGSDASNPTDFNVRDEIHAKVYNKQNHTWGETITLYNGQTGSVHGLEAAVMSDGTVMAAYVIKTGSDSNVMTDTEIMYTTVDAKGNAGESIRVTNDNNIDQNLQLSKVNWNGEEHFILGWFNERASTQLDGEGNAVPVRDIKLLAINSCGMPNSDFIESIHYAGAEVNSANFRFSKPAGDATLDDLSIVWLNMCKEQSEDKEESELAPKNTYVLSAIHFATSKNTIILSAPVEVARMQTGETIDEFSSYGNRNTIQTVLQSTDYNIDPSEPKTYDVTKIPVLDETDGKEKTQNIYTPVGKTNMYTVTSKYKQCAVETEGVYVDRSNVIMGFSTPVGFTVKNTGIRTIDKITLTLDGNTTEFNTELLPGESQTISEYYKVPADTVKDVTYAITAHSGNAASKADDCSGVIKLNLPDVGVSDVQIAKEEEQERIIQVTLNNQSQVPFKNGGKEIVVGLYDKNPETSSEELKPIDKITIKDNDELALVDASVYNCQFKLSKEKMGQLIEKHYTEEELRKSRHEIPHKELVLYTKAWIVDKTGEVQEEEYTGDNEGRVSIESLLDKYQCEYSIDSHVERTEDNAVDAVITIKNNSYARKMNGNAIAVLCNSKGKVISKEKQTYKPAKEDKGIVCVKEEESKDITIRFTADDLLDGYKLEDAISIRASFGCVDLGDQSAQLEQFGVKGQEVACSLFDVDGNHRKPSVWNQDKKIYVDGELVKKRVEVHTNYYQIAKKLNDRQRKTFVSAVSKNPGDELRITVNGTTIAKGTGAQIIDANLSYNSNDVQATVESSPIKQMDVVRKVVTTDKKGKPQTKQVKERYMLNQDGNPVDAQGEELDLTAGDVVSYEEVYVVNQSVYKAKLSLANSDEAVVDKEEVPGNQVLLLKSKMLVNKKGIANTCKLTWNAIQKADGYLVYGAKCNTHDKSYAFKRLAKVKGNKKLTFTQKSLKTNRGYKYLVKAYKMVNGKQKILARSYVVRTFALDKNSKYGNPVNIKTNKTHITTRKGKSVKLKSIVVLPKRKKKKKLGTDIRYISSDITIATVTSSGKVTGRKKGTCYVYVVAQNGVWKKIKVTVK</sequence>
<dbReference type="SUPFAM" id="SSF49373">
    <property type="entry name" value="Invasin/intimin cell-adhesion fragments"/>
    <property type="match status" value="1"/>
</dbReference>
<dbReference type="Proteomes" id="UP000199800">
    <property type="component" value="Unassembled WGS sequence"/>
</dbReference>
<dbReference type="InterPro" id="IPR003343">
    <property type="entry name" value="Big_2"/>
</dbReference>
<dbReference type="InterPro" id="IPR013783">
    <property type="entry name" value="Ig-like_fold"/>
</dbReference>
<evidence type="ECO:0000313" key="4">
    <source>
        <dbReference type="Proteomes" id="UP000199800"/>
    </source>
</evidence>
<dbReference type="SUPFAM" id="SSF141072">
    <property type="entry name" value="CalX-like"/>
    <property type="match status" value="1"/>
</dbReference>
<dbReference type="Gene3D" id="2.60.40.1080">
    <property type="match status" value="1"/>
</dbReference>
<evidence type="ECO:0000259" key="2">
    <source>
        <dbReference type="Pfam" id="PF02368"/>
    </source>
</evidence>
<gene>
    <name evidence="3" type="ORF">SAMN04487772_103157</name>
</gene>
<accession>A0A1H9ZE38</accession>
<dbReference type="InterPro" id="IPR038081">
    <property type="entry name" value="CalX-like_sf"/>
</dbReference>
<feature type="chain" id="PRO_5011778117" evidence="1">
    <location>
        <begin position="31"/>
        <end position="3480"/>
    </location>
</feature>
<dbReference type="Gene3D" id="2.60.40.10">
    <property type="entry name" value="Immunoglobulins"/>
    <property type="match status" value="1"/>
</dbReference>
<feature type="signal peptide" evidence="1">
    <location>
        <begin position="1"/>
        <end position="30"/>
    </location>
</feature>
<organism evidence="3 4">
    <name type="scientific">[Clostridium] polysaccharolyticum</name>
    <dbReference type="NCBI Taxonomy" id="29364"/>
    <lineage>
        <taxon>Bacteria</taxon>
        <taxon>Bacillati</taxon>
        <taxon>Bacillota</taxon>
        <taxon>Clostridia</taxon>
        <taxon>Lachnospirales</taxon>
        <taxon>Lachnospiraceae</taxon>
    </lineage>
</organism>
<keyword evidence="1" id="KW-0732">Signal</keyword>
<name>A0A1H9ZE38_9FIRM</name>
<dbReference type="Pfam" id="PF02368">
    <property type="entry name" value="Big_2"/>
    <property type="match status" value="1"/>
</dbReference>
<dbReference type="RefSeq" id="WP_092476365.1">
    <property type="nucleotide sequence ID" value="NZ_FOHN01000003.1"/>
</dbReference>
<dbReference type="EMBL" id="FOHN01000003">
    <property type="protein sequence ID" value="SES79853.1"/>
    <property type="molecule type" value="Genomic_DNA"/>
</dbReference>
<feature type="domain" description="BIG2" evidence="2">
    <location>
        <begin position="3399"/>
        <end position="3475"/>
    </location>
</feature>
<dbReference type="Gene3D" id="2.60.40.2030">
    <property type="match status" value="1"/>
</dbReference>
<dbReference type="InterPro" id="IPR008964">
    <property type="entry name" value="Invasin/intimin_cell_adhesion"/>
</dbReference>
<evidence type="ECO:0000313" key="3">
    <source>
        <dbReference type="EMBL" id="SES79853.1"/>
    </source>
</evidence>
<evidence type="ECO:0000256" key="1">
    <source>
        <dbReference type="SAM" id="SignalP"/>
    </source>
</evidence>
<reference evidence="3 4" key="1">
    <citation type="submission" date="2016-10" db="EMBL/GenBank/DDBJ databases">
        <authorList>
            <person name="de Groot N.N."/>
        </authorList>
    </citation>
    <scope>NUCLEOTIDE SEQUENCE [LARGE SCALE GENOMIC DNA]</scope>
    <source>
        <strain evidence="3 4">DSM 1801</strain>
    </source>
</reference>
<protein>
    <submittedName>
        <fullName evidence="3">Ig-like domain (Group 2)</fullName>
    </submittedName>
</protein>
<keyword evidence="4" id="KW-1185">Reference proteome</keyword>
<proteinExistence type="predicted"/>
<dbReference type="OrthoDB" id="1029694at2"/>